<comment type="caution">
    <text evidence="11">The sequence shown here is derived from an EMBL/GenBank/DDBJ whole genome shotgun (WGS) entry which is preliminary data.</text>
</comment>
<comment type="similarity">
    <text evidence="2 10">Belongs to the glycosyltransferase 31 family.</text>
</comment>
<evidence type="ECO:0000313" key="12">
    <source>
        <dbReference type="Proteomes" id="UP001217089"/>
    </source>
</evidence>
<dbReference type="EC" id="2.4.1.-" evidence="10"/>
<evidence type="ECO:0000256" key="7">
    <source>
        <dbReference type="ARBA" id="ARBA00022989"/>
    </source>
</evidence>
<evidence type="ECO:0000256" key="8">
    <source>
        <dbReference type="ARBA" id="ARBA00023034"/>
    </source>
</evidence>
<dbReference type="PANTHER" id="PTHR11214:SF364">
    <property type="entry name" value="HEXOSYLTRANSFERASE"/>
    <property type="match status" value="1"/>
</dbReference>
<dbReference type="Proteomes" id="UP001217089">
    <property type="component" value="Unassembled WGS sequence"/>
</dbReference>
<evidence type="ECO:0000256" key="2">
    <source>
        <dbReference type="ARBA" id="ARBA00008661"/>
    </source>
</evidence>
<reference evidence="11 12" key="1">
    <citation type="submission" date="2022-12" db="EMBL/GenBank/DDBJ databases">
        <title>Chromosome-level genome of Tegillarca granosa.</title>
        <authorList>
            <person name="Kim J."/>
        </authorList>
    </citation>
    <scope>NUCLEOTIDE SEQUENCE [LARGE SCALE GENOMIC DNA]</scope>
    <source>
        <strain evidence="11">Teg-2019</strain>
        <tissue evidence="11">Adductor muscle</tissue>
    </source>
</reference>
<dbReference type="PANTHER" id="PTHR11214">
    <property type="entry name" value="BETA-1,3-N-ACETYLGLUCOSAMINYLTRANSFERASE"/>
    <property type="match status" value="1"/>
</dbReference>
<evidence type="ECO:0000256" key="3">
    <source>
        <dbReference type="ARBA" id="ARBA00022676"/>
    </source>
</evidence>
<evidence type="ECO:0000256" key="5">
    <source>
        <dbReference type="ARBA" id="ARBA00022692"/>
    </source>
</evidence>
<keyword evidence="12" id="KW-1185">Reference proteome</keyword>
<dbReference type="Pfam" id="PF01762">
    <property type="entry name" value="Galactosyl_T"/>
    <property type="match status" value="1"/>
</dbReference>
<keyword evidence="4" id="KW-0808">Transferase</keyword>
<sequence>MARLVAYLRFFALACLVSMTCLILTAFEDIRKRQYMIYLTELSTGNANRLKKRIENEKQENWFFWNQNMETSTAPFERIVKTKTEYAITATQENPYLINNRLICRGVTKVSCLVMVHTAPSHIWRRTEMRRTWLNSSHYSPENVRVIFLLGTVSDSKLQEDIIQENKKYNDIIQGDFIDSYRNLTNKGVLGYRWISENCMNAELVVKVDDDAFINFFKLFEELKASLIQRKKYIFCNKIEAYTMPIIRKNNSKWFVLADQYRSFNRYPHRYCSGFTVFISTDLVPALYHAAKGSPFFWVDDFFLFGLLPSRSKGVVYESLRKNLTFKHPDAVACYKQKKQKCEYLVMPAKDKELDVLWKLVIADRKQSEYGYYYMKSQNT</sequence>
<evidence type="ECO:0000256" key="4">
    <source>
        <dbReference type="ARBA" id="ARBA00022679"/>
    </source>
</evidence>
<accession>A0ABQ9EZD2</accession>
<evidence type="ECO:0000256" key="9">
    <source>
        <dbReference type="ARBA" id="ARBA00023136"/>
    </source>
</evidence>
<keyword evidence="5 10" id="KW-0812">Transmembrane</keyword>
<keyword evidence="3 10" id="KW-0328">Glycosyltransferase</keyword>
<dbReference type="InterPro" id="IPR002659">
    <property type="entry name" value="Glyco_trans_31"/>
</dbReference>
<comment type="subcellular location">
    <subcellularLocation>
        <location evidence="1 10">Golgi apparatus membrane</location>
        <topology evidence="1 10">Single-pass type II membrane protein</topology>
    </subcellularLocation>
</comment>
<evidence type="ECO:0000256" key="10">
    <source>
        <dbReference type="RuleBase" id="RU363063"/>
    </source>
</evidence>
<feature type="transmembrane region" description="Helical" evidence="10">
    <location>
        <begin position="6"/>
        <end position="27"/>
    </location>
</feature>
<dbReference type="Gene3D" id="3.90.550.50">
    <property type="match status" value="1"/>
</dbReference>
<evidence type="ECO:0000313" key="11">
    <source>
        <dbReference type="EMBL" id="KAJ8308653.1"/>
    </source>
</evidence>
<evidence type="ECO:0000256" key="6">
    <source>
        <dbReference type="ARBA" id="ARBA00022968"/>
    </source>
</evidence>
<gene>
    <name evidence="11" type="ORF">KUTeg_013527</name>
</gene>
<proteinExistence type="inferred from homology"/>
<evidence type="ECO:0000256" key="1">
    <source>
        <dbReference type="ARBA" id="ARBA00004323"/>
    </source>
</evidence>
<protein>
    <recommendedName>
        <fullName evidence="10">Hexosyltransferase</fullName>
        <ecNumber evidence="10">2.4.1.-</ecNumber>
    </recommendedName>
</protein>
<keyword evidence="6 10" id="KW-0735">Signal-anchor</keyword>
<dbReference type="EMBL" id="JARBDR010000657">
    <property type="protein sequence ID" value="KAJ8308653.1"/>
    <property type="molecule type" value="Genomic_DNA"/>
</dbReference>
<keyword evidence="9 10" id="KW-0472">Membrane</keyword>
<keyword evidence="8 10" id="KW-0333">Golgi apparatus</keyword>
<name>A0ABQ9EZD2_TEGGR</name>
<organism evidence="11 12">
    <name type="scientific">Tegillarca granosa</name>
    <name type="common">Malaysian cockle</name>
    <name type="synonym">Anadara granosa</name>
    <dbReference type="NCBI Taxonomy" id="220873"/>
    <lineage>
        <taxon>Eukaryota</taxon>
        <taxon>Metazoa</taxon>
        <taxon>Spiralia</taxon>
        <taxon>Lophotrochozoa</taxon>
        <taxon>Mollusca</taxon>
        <taxon>Bivalvia</taxon>
        <taxon>Autobranchia</taxon>
        <taxon>Pteriomorphia</taxon>
        <taxon>Arcoida</taxon>
        <taxon>Arcoidea</taxon>
        <taxon>Arcidae</taxon>
        <taxon>Tegillarca</taxon>
    </lineage>
</organism>
<keyword evidence="7 10" id="KW-1133">Transmembrane helix</keyword>